<dbReference type="Pfam" id="PF00664">
    <property type="entry name" value="ABC_membrane"/>
    <property type="match status" value="2"/>
</dbReference>
<evidence type="ECO:0000259" key="10">
    <source>
        <dbReference type="PROSITE" id="PS50929"/>
    </source>
</evidence>
<feature type="transmembrane region" description="Helical" evidence="8">
    <location>
        <begin position="201"/>
        <end position="229"/>
    </location>
</feature>
<feature type="transmembrane region" description="Helical" evidence="8">
    <location>
        <begin position="328"/>
        <end position="350"/>
    </location>
</feature>
<name>A0ABR1RPZ5_9PEZI</name>
<evidence type="ECO:0000256" key="4">
    <source>
        <dbReference type="ARBA" id="ARBA00022840"/>
    </source>
</evidence>
<dbReference type="PROSITE" id="PS50893">
    <property type="entry name" value="ABC_TRANSPORTER_2"/>
    <property type="match status" value="2"/>
</dbReference>
<dbReference type="CDD" id="cd18578">
    <property type="entry name" value="ABC_6TM_Pgp_ABCB1_D2_like"/>
    <property type="match status" value="1"/>
</dbReference>
<feature type="domain" description="ABC transporter" evidence="9">
    <location>
        <begin position="1314"/>
        <end position="1610"/>
    </location>
</feature>
<feature type="transmembrane region" description="Helical" evidence="8">
    <location>
        <begin position="1122"/>
        <end position="1142"/>
    </location>
</feature>
<dbReference type="CDD" id="cd18577">
    <property type="entry name" value="ABC_6TM_Pgp_ABCB1_D1_like"/>
    <property type="match status" value="1"/>
</dbReference>
<dbReference type="SUPFAM" id="SSF52540">
    <property type="entry name" value="P-loop containing nucleoside triphosphate hydrolases"/>
    <property type="match status" value="2"/>
</dbReference>
<sequence>MDQLLSGSAPQRVPGNFDPSEAQNLEDMEKQFAVKVVQHMGTYWSILEKIKGSQLRLTKMDNEIYEHLVKDFPEFDPAEPIDEDKMKSKEGKERWRNFMMAYEKKIDDYNFGTMVRADPKTEYTQEGTIFVPRMQFYAVEIARNKKGLNDWIYEDAQKKGSSCDNRANPRLNDLISNRTTGTEMMVASIKYLFAFTDRKGYASLAAGFAASLVVGVLKTSLAVFLGDIFPIIADFGNGKITGEVALSRVSGWCIILTLAGGIAWIANFVLLLAWVAHGERQARNLRAGSFKKLLAKDLAWFDELSEGTPAVLSGLYSHIRELQAAASVALGNLTVDIIASIASLGVALYFSWRLTLVLLSTVPIAVVVLGLLVREIEPAILAQHSALVSASSYVTSTLASIDVVKVFNGLDHETWQYSDGIRRSKDFYLSQSRANTCQMGFVKFWLELLFVVGFFYGTVLVQDGASVGSVVATFYATFGALQAIESCTPMYLILVKGMLAGQSLHTFPGDNEYNFRPSKRLSHPETPSIELKEVTFAYPFNPSRVVLRDLSISLSRRRPIAFIVGRSGSGKSTVGNLLVDLYKPSSGCLRIYEHNVGEWPSESIRRHVTLVQQSTVLFDQTLRTNLEWASNRQFDEPLLGPHELREACKAAFLNPLLTKLPLGLETRIGPGGHSLSGGERQRVAVARARIRDPVCLILDEITSNLDLPTKIQIMENIRQWRHDRVTLVITHDLTLIQENDYVYVLEGGRMVQEGTRGKVALEDGPFNHLLKAADEDGRIESQTGHTGESADSDSGGGRHVSASSQASSLSARSILSQIISPPISSMFWPIGGLQSSVFSPLSAGHALRSPTYQVEHLQYPERRGRAISAIRDAAPTVPSNNTHTKPNEVRHMTIHPRIQPSNLGSCNVHGEKPSEGRGSVTKLTGHLTPAETSAIAGDDTLVHGISEQSNDADITQLPLRAIYQTVWPHLRLKYRLLLIVGIFCALLVAAAVPAFSVIFAHLLVVLYSPEQQGPYQVQWTLLLFFVALVGGFATFLAYHLCDCAAQAWIDSLRNKALSRILIQPRAWYARPQNAPHRIAACIDRGAEEMRTLVGRFVPMMLVVICMISVSVVWAIIISCKLALVTLAAAPVLMAATKGFALVSAKCDMRCTEAALRTHGILTEAVTKIKTVKALAMERFLDREFQQSASRTLELGIRKAVVMAVLFACWQSVLWFTMALIFYYATVLLAVKREITVGAALQVVNLLVMGLSTASHILNSVPAITAAQSTASQLLHYVNLPLHPEEGRGQGDKTVITGKRSSSFGNKHITSPFPIRMDGLSFTYPPSPGLNDSSTPNRPTLTNINLEIRPQTITAIVGPSGCGKSTLAHLLLCLYEPDPIHPARNHDQPRSPAARTVDLLRPQSPALFPGLTLRENILYGIPEASPLRSNLTALHRVAADTGIHDFIVSLPHGYNTRIAGAGTGGIELSGGQTQRVCLARAVIRRPALLVLDEPTSALDAQAAAEVRRSLVRFAKCSNNRGSTPTIRGSFAPSLLDPSELVDEYGTPPLLAPDLAAGGARETAVVVITHCRRMMRIADQICVLGSEGRVVERGTYAELIDKVGGRFAEFVGDGVWRRSTAADGYGFAMS</sequence>
<dbReference type="Pfam" id="PF04669">
    <property type="entry name" value="PBDC1"/>
    <property type="match status" value="1"/>
</dbReference>
<dbReference type="InterPro" id="IPR036640">
    <property type="entry name" value="ABC1_TM_sf"/>
</dbReference>
<accession>A0ABR1RPZ5</accession>
<dbReference type="Proteomes" id="UP001444661">
    <property type="component" value="Unassembled WGS sequence"/>
</dbReference>
<gene>
    <name evidence="11" type="ORF">PG993_015194</name>
</gene>
<keyword evidence="6 8" id="KW-0472">Membrane</keyword>
<feature type="region of interest" description="Disordered" evidence="7">
    <location>
        <begin position="775"/>
        <end position="806"/>
    </location>
</feature>
<comment type="subcellular location">
    <subcellularLocation>
        <location evidence="1">Membrane</location>
        <topology evidence="1">Multi-pass membrane protein</topology>
    </subcellularLocation>
</comment>
<feature type="transmembrane region" description="Helical" evidence="8">
    <location>
        <begin position="473"/>
        <end position="494"/>
    </location>
</feature>
<evidence type="ECO:0000256" key="6">
    <source>
        <dbReference type="ARBA" id="ARBA00023136"/>
    </source>
</evidence>
<dbReference type="Gene3D" id="1.20.1560.10">
    <property type="entry name" value="ABC transporter type 1, transmembrane domain"/>
    <property type="match status" value="2"/>
</dbReference>
<dbReference type="PANTHER" id="PTHR43394">
    <property type="entry name" value="ATP-DEPENDENT PERMEASE MDL1, MITOCHONDRIAL"/>
    <property type="match status" value="1"/>
</dbReference>
<feature type="transmembrane region" description="Helical" evidence="8">
    <location>
        <begin position="1019"/>
        <end position="1041"/>
    </location>
</feature>
<dbReference type="InterPro" id="IPR003439">
    <property type="entry name" value="ABC_transporter-like_ATP-bd"/>
</dbReference>
<evidence type="ECO:0000256" key="5">
    <source>
        <dbReference type="ARBA" id="ARBA00022989"/>
    </source>
</evidence>
<dbReference type="PANTHER" id="PTHR43394:SF15">
    <property type="entry name" value="ALPHA-FACTOR-TRANSPORTING ATPASE"/>
    <property type="match status" value="1"/>
</dbReference>
<dbReference type="Pfam" id="PF00005">
    <property type="entry name" value="ABC_tran"/>
    <property type="match status" value="2"/>
</dbReference>
<keyword evidence="12" id="KW-1185">Reference proteome</keyword>
<feature type="domain" description="ABC transmembrane type-1" evidence="10">
    <location>
        <begin position="205"/>
        <end position="496"/>
    </location>
</feature>
<dbReference type="InterPro" id="IPR021148">
    <property type="entry name" value="Polysacc_synth_dom"/>
</dbReference>
<dbReference type="InterPro" id="IPR027417">
    <property type="entry name" value="P-loop_NTPase"/>
</dbReference>
<feature type="transmembrane region" description="Helical" evidence="8">
    <location>
        <begin position="1096"/>
        <end position="1116"/>
    </location>
</feature>
<dbReference type="EMBL" id="JAQQWK010000014">
    <property type="protein sequence ID" value="KAK8017005.1"/>
    <property type="molecule type" value="Genomic_DNA"/>
</dbReference>
<feature type="transmembrane region" description="Helical" evidence="8">
    <location>
        <begin position="249"/>
        <end position="276"/>
    </location>
</feature>
<proteinExistence type="predicted"/>
<protein>
    <submittedName>
        <fullName evidence="11">Multidrug resistance protein</fullName>
    </submittedName>
</protein>
<evidence type="ECO:0000259" key="9">
    <source>
        <dbReference type="PROSITE" id="PS50893"/>
    </source>
</evidence>
<keyword evidence="2 8" id="KW-0812">Transmembrane</keyword>
<reference evidence="11 12" key="1">
    <citation type="submission" date="2023-01" db="EMBL/GenBank/DDBJ databases">
        <title>Analysis of 21 Apiospora genomes using comparative genomics revels a genus with tremendous synthesis potential of carbohydrate active enzymes and secondary metabolites.</title>
        <authorList>
            <person name="Sorensen T."/>
        </authorList>
    </citation>
    <scope>NUCLEOTIDE SEQUENCE [LARGE SCALE GENOMIC DNA]</scope>
    <source>
        <strain evidence="11 12">CBS 33761</strain>
    </source>
</reference>
<evidence type="ECO:0000256" key="7">
    <source>
        <dbReference type="SAM" id="MobiDB-lite"/>
    </source>
</evidence>
<dbReference type="InterPro" id="IPR003593">
    <property type="entry name" value="AAA+_ATPase"/>
</dbReference>
<feature type="transmembrane region" description="Helical" evidence="8">
    <location>
        <begin position="441"/>
        <end position="461"/>
    </location>
</feature>
<feature type="transmembrane region" description="Helical" evidence="8">
    <location>
        <begin position="1199"/>
        <end position="1224"/>
    </location>
</feature>
<evidence type="ECO:0000313" key="11">
    <source>
        <dbReference type="EMBL" id="KAK8017005.1"/>
    </source>
</evidence>
<keyword evidence="4" id="KW-0067">ATP-binding</keyword>
<evidence type="ECO:0000256" key="2">
    <source>
        <dbReference type="ARBA" id="ARBA00022692"/>
    </source>
</evidence>
<dbReference type="InterPro" id="IPR023139">
    <property type="entry name" value="PBDC1-like_dom_sf"/>
</dbReference>
<evidence type="ECO:0000256" key="1">
    <source>
        <dbReference type="ARBA" id="ARBA00004141"/>
    </source>
</evidence>
<organism evidence="11 12">
    <name type="scientific">Apiospora rasikravindrae</name>
    <dbReference type="NCBI Taxonomy" id="990691"/>
    <lineage>
        <taxon>Eukaryota</taxon>
        <taxon>Fungi</taxon>
        <taxon>Dikarya</taxon>
        <taxon>Ascomycota</taxon>
        <taxon>Pezizomycotina</taxon>
        <taxon>Sordariomycetes</taxon>
        <taxon>Xylariomycetidae</taxon>
        <taxon>Amphisphaeriales</taxon>
        <taxon>Apiosporaceae</taxon>
        <taxon>Apiospora</taxon>
    </lineage>
</organism>
<comment type="caution">
    <text evidence="11">The sequence shown here is derived from an EMBL/GenBank/DDBJ whole genome shotgun (WGS) entry which is preliminary data.</text>
</comment>
<dbReference type="SUPFAM" id="SSF90123">
    <property type="entry name" value="ABC transporter transmembrane region"/>
    <property type="match status" value="2"/>
</dbReference>
<feature type="domain" description="ABC transporter" evidence="9">
    <location>
        <begin position="529"/>
        <end position="772"/>
    </location>
</feature>
<dbReference type="InterPro" id="IPR011527">
    <property type="entry name" value="ABC1_TM_dom"/>
</dbReference>
<evidence type="ECO:0000313" key="12">
    <source>
        <dbReference type="Proteomes" id="UP001444661"/>
    </source>
</evidence>
<feature type="transmembrane region" description="Helical" evidence="8">
    <location>
        <begin position="976"/>
        <end position="1007"/>
    </location>
</feature>
<dbReference type="SMART" id="SM00382">
    <property type="entry name" value="AAA"/>
    <property type="match status" value="2"/>
</dbReference>
<dbReference type="InterPro" id="IPR039421">
    <property type="entry name" value="Type_1_exporter"/>
</dbReference>
<evidence type="ECO:0000256" key="8">
    <source>
        <dbReference type="SAM" id="Phobius"/>
    </source>
</evidence>
<evidence type="ECO:0000256" key="3">
    <source>
        <dbReference type="ARBA" id="ARBA00022741"/>
    </source>
</evidence>
<dbReference type="Gene3D" id="3.40.50.300">
    <property type="entry name" value="P-loop containing nucleotide triphosphate hydrolases"/>
    <property type="match status" value="2"/>
</dbReference>
<feature type="transmembrane region" description="Helical" evidence="8">
    <location>
        <begin position="356"/>
        <end position="373"/>
    </location>
</feature>
<dbReference type="Gene3D" id="1.10.3560.10">
    <property type="entry name" value="yst0336 like domain"/>
    <property type="match status" value="1"/>
</dbReference>
<dbReference type="PROSITE" id="PS50929">
    <property type="entry name" value="ABC_TM1F"/>
    <property type="match status" value="2"/>
</dbReference>
<keyword evidence="5 8" id="KW-1133">Transmembrane helix</keyword>
<feature type="domain" description="ABC transmembrane type-1" evidence="10">
    <location>
        <begin position="979"/>
        <end position="1265"/>
    </location>
</feature>
<keyword evidence="3" id="KW-0547">Nucleotide-binding</keyword>